<feature type="region of interest" description="Disordered" evidence="1">
    <location>
        <begin position="430"/>
        <end position="502"/>
    </location>
</feature>
<dbReference type="OrthoDB" id="354769at2759"/>
<sequence length="675" mass="75111">MVYSRHSFHDDASDVHSISSTRESFMDLTSPSSPDFRRGDYFSARPRSDTVCSDESTMPMLSPIRFSQPELEQEPTYSPRSSIRIDTNLLHYGLKPPLPTTPKPNFHPRPASADPSHSRPSPKTPNGKVSSSHSSPICSTDVPPTTNLLHPQERSELVRKARKLAQMFGQTPSASSMTAQQTEQPMVKHYRGAMSVSGEDVAGMQARSPRQSRQSSVSSGSSRRRSMPVGPKDGDVLVREEEEGADRRRAGRSSADRESFMELSDEDRRGASVRPAHSPKRGPSRRSPSPSSFWPPSPSPQDTMTSQELAEDERRRKREKLAKLHRFLGSRVPPSLVLGLDGPGASLPALPSSSDLPPSDSSSTDSEARAWRRRRRRSNSATEIKSKWVDHIDRVKEDLDGREKAINVRRAIKMEKMFGVQPPQTLYHTRQSPALAPTRSDSHSPSSPGRVSLPEHSPHQAVPLSPASPSGRNINQSAYINKGKAKRTQRPSGRSSPTESMQNLLLPQDSDSVSSLRHFSSSSIYMHYRHSLNSLSDILDRDDKESLAELHQYITNELPALEQITPTLASFEQPDAKTIRRRSLPTRTSSLSLASQYTVASPAPEMVSFQARRRRAAKLSSFFGVDYRDLIGEVLDSLQHDVEEEGHRGSLEPHELQDLLQKLRKMKTKRTGSAL</sequence>
<feature type="region of interest" description="Disordered" evidence="1">
    <location>
        <begin position="332"/>
        <end position="385"/>
    </location>
</feature>
<feature type="compositionally biased region" description="Pro residues" evidence="1">
    <location>
        <begin position="96"/>
        <end position="107"/>
    </location>
</feature>
<dbReference type="AlphaFoldDB" id="A0A4S4M3I8"/>
<feature type="region of interest" description="Disordered" evidence="1">
    <location>
        <begin position="1"/>
        <end position="150"/>
    </location>
</feature>
<feature type="compositionally biased region" description="Polar residues" evidence="1">
    <location>
        <begin position="75"/>
        <end position="85"/>
    </location>
</feature>
<reference evidence="2 3" key="1">
    <citation type="submission" date="2019-02" db="EMBL/GenBank/DDBJ databases">
        <title>Genome sequencing of the rare red list fungi Bondarzewia mesenterica.</title>
        <authorList>
            <person name="Buettner E."/>
            <person name="Kellner H."/>
        </authorList>
    </citation>
    <scope>NUCLEOTIDE SEQUENCE [LARGE SCALE GENOMIC DNA]</scope>
    <source>
        <strain evidence="2 3">DSM 108281</strain>
    </source>
</reference>
<proteinExistence type="predicted"/>
<evidence type="ECO:0000256" key="1">
    <source>
        <dbReference type="SAM" id="MobiDB-lite"/>
    </source>
</evidence>
<evidence type="ECO:0000313" key="3">
    <source>
        <dbReference type="Proteomes" id="UP000310158"/>
    </source>
</evidence>
<evidence type="ECO:0000313" key="2">
    <source>
        <dbReference type="EMBL" id="THH19682.1"/>
    </source>
</evidence>
<dbReference type="EMBL" id="SGPL01000038">
    <property type="protein sequence ID" value="THH19682.1"/>
    <property type="molecule type" value="Genomic_DNA"/>
</dbReference>
<feature type="compositionally biased region" description="Low complexity" evidence="1">
    <location>
        <begin position="207"/>
        <end position="221"/>
    </location>
</feature>
<comment type="caution">
    <text evidence="2">The sequence shown here is derived from an EMBL/GenBank/DDBJ whole genome shotgun (WGS) entry which is preliminary data.</text>
</comment>
<accession>A0A4S4M3I8</accession>
<feature type="compositionally biased region" description="Basic and acidic residues" evidence="1">
    <location>
        <begin position="254"/>
        <end position="270"/>
    </location>
</feature>
<feature type="compositionally biased region" description="Low complexity" evidence="1">
    <location>
        <begin position="343"/>
        <end position="363"/>
    </location>
</feature>
<dbReference type="Proteomes" id="UP000310158">
    <property type="component" value="Unassembled WGS sequence"/>
</dbReference>
<feature type="compositionally biased region" description="Polar residues" evidence="1">
    <location>
        <begin position="127"/>
        <end position="149"/>
    </location>
</feature>
<feature type="compositionally biased region" description="Polar residues" evidence="1">
    <location>
        <begin position="467"/>
        <end position="479"/>
    </location>
</feature>
<feature type="compositionally biased region" description="Polar residues" evidence="1">
    <location>
        <begin position="16"/>
        <end position="33"/>
    </location>
</feature>
<protein>
    <submittedName>
        <fullName evidence="2">Uncharacterized protein</fullName>
    </submittedName>
</protein>
<organism evidence="2 3">
    <name type="scientific">Bondarzewia mesenterica</name>
    <dbReference type="NCBI Taxonomy" id="1095465"/>
    <lineage>
        <taxon>Eukaryota</taxon>
        <taxon>Fungi</taxon>
        <taxon>Dikarya</taxon>
        <taxon>Basidiomycota</taxon>
        <taxon>Agaricomycotina</taxon>
        <taxon>Agaricomycetes</taxon>
        <taxon>Russulales</taxon>
        <taxon>Bondarzewiaceae</taxon>
        <taxon>Bondarzewia</taxon>
    </lineage>
</organism>
<gene>
    <name evidence="2" type="ORF">EW146_g1519</name>
</gene>
<feature type="compositionally biased region" description="Polar residues" evidence="1">
    <location>
        <begin position="490"/>
        <end position="502"/>
    </location>
</feature>
<name>A0A4S4M3I8_9AGAM</name>
<feature type="region of interest" description="Disordered" evidence="1">
    <location>
        <begin position="199"/>
        <end position="317"/>
    </location>
</feature>
<keyword evidence="3" id="KW-1185">Reference proteome</keyword>